<dbReference type="InterPro" id="IPR006260">
    <property type="entry name" value="TonB/TolA_C"/>
</dbReference>
<name>A0ABU7Z122_9GAMM</name>
<keyword evidence="9" id="KW-1185">Reference proteome</keyword>
<dbReference type="InterPro" id="IPR052173">
    <property type="entry name" value="Beta-lactam_resp_regulator"/>
</dbReference>
<organism evidence="8 9">
    <name type="scientific">Novilysobacter erysipheiresistens</name>
    <dbReference type="NCBI Taxonomy" id="1749332"/>
    <lineage>
        <taxon>Bacteria</taxon>
        <taxon>Pseudomonadati</taxon>
        <taxon>Pseudomonadota</taxon>
        <taxon>Gammaproteobacteria</taxon>
        <taxon>Lysobacterales</taxon>
        <taxon>Lysobacteraceae</taxon>
        <taxon>Novilysobacter</taxon>
    </lineage>
</organism>
<dbReference type="InterPro" id="IPR037682">
    <property type="entry name" value="TonB_C"/>
</dbReference>
<feature type="transmembrane region" description="Helical" evidence="6">
    <location>
        <begin position="39"/>
        <end position="60"/>
    </location>
</feature>
<feature type="transmembrane region" description="Helical" evidence="6">
    <location>
        <begin position="272"/>
        <end position="293"/>
    </location>
</feature>
<dbReference type="EMBL" id="JAXGFP010000007">
    <property type="protein sequence ID" value="MEG3184915.1"/>
    <property type="molecule type" value="Genomic_DNA"/>
</dbReference>
<comment type="caution">
    <text evidence="8">The sequence shown here is derived from an EMBL/GenBank/DDBJ whole genome shotgun (WGS) entry which is preliminary data.</text>
</comment>
<dbReference type="Gene3D" id="3.30.1150.10">
    <property type="match status" value="1"/>
</dbReference>
<dbReference type="SUPFAM" id="SSF74653">
    <property type="entry name" value="TolA/TonB C-terminal domain"/>
    <property type="match status" value="1"/>
</dbReference>
<keyword evidence="3 6" id="KW-1133">Transmembrane helix</keyword>
<feature type="compositionally biased region" description="Pro residues" evidence="5">
    <location>
        <begin position="313"/>
        <end position="327"/>
    </location>
</feature>
<evidence type="ECO:0000313" key="9">
    <source>
        <dbReference type="Proteomes" id="UP001355056"/>
    </source>
</evidence>
<keyword evidence="2 6" id="KW-0812">Transmembrane</keyword>
<reference evidence="8 9" key="1">
    <citation type="journal article" date="2016" name="Int. J. Syst. Evol. Microbiol.">
        <title>Lysobacter erysipheiresistens sp. nov., an antagonist of powdery mildew, isolated from tobacco-cultivated soil.</title>
        <authorList>
            <person name="Xie B."/>
            <person name="Li T."/>
            <person name="Lin X."/>
            <person name="Wang C.J."/>
            <person name="Chen Y.J."/>
            <person name="Liu W.J."/>
            <person name="Zhao Z.W."/>
        </authorList>
    </citation>
    <scope>NUCLEOTIDE SEQUENCE [LARGE SCALE GENOMIC DNA]</scope>
    <source>
        <strain evidence="8 9">RS-LYSO-3</strain>
    </source>
</reference>
<feature type="transmembrane region" description="Helical" evidence="6">
    <location>
        <begin position="6"/>
        <end position="27"/>
    </location>
</feature>
<accession>A0ABU7Z122</accession>
<dbReference type="Pfam" id="PF05569">
    <property type="entry name" value="Peptidase_M56"/>
    <property type="match status" value="1"/>
</dbReference>
<evidence type="ECO:0000259" key="7">
    <source>
        <dbReference type="PROSITE" id="PS52015"/>
    </source>
</evidence>
<feature type="transmembrane region" description="Helical" evidence="6">
    <location>
        <begin position="89"/>
        <end position="110"/>
    </location>
</feature>
<evidence type="ECO:0000256" key="6">
    <source>
        <dbReference type="SAM" id="Phobius"/>
    </source>
</evidence>
<dbReference type="PROSITE" id="PS52015">
    <property type="entry name" value="TONB_CTD"/>
    <property type="match status" value="1"/>
</dbReference>
<feature type="region of interest" description="Disordered" evidence="5">
    <location>
        <begin position="313"/>
        <end position="368"/>
    </location>
</feature>
<feature type="domain" description="TonB C-terminal" evidence="7">
    <location>
        <begin position="354"/>
        <end position="450"/>
    </location>
</feature>
<dbReference type="NCBIfam" id="TIGR01352">
    <property type="entry name" value="tonB_Cterm"/>
    <property type="match status" value="1"/>
</dbReference>
<dbReference type="PANTHER" id="PTHR34978:SF3">
    <property type="entry name" value="SLR0241 PROTEIN"/>
    <property type="match status" value="1"/>
</dbReference>
<comment type="subcellular location">
    <subcellularLocation>
        <location evidence="1">Membrane</location>
        <topology evidence="1">Single-pass membrane protein</topology>
    </subcellularLocation>
</comment>
<protein>
    <submittedName>
        <fullName evidence="8">TonB family protein</fullName>
    </submittedName>
</protein>
<dbReference type="Pfam" id="PF03544">
    <property type="entry name" value="TonB_C"/>
    <property type="match status" value="1"/>
</dbReference>
<evidence type="ECO:0000256" key="2">
    <source>
        <dbReference type="ARBA" id="ARBA00022692"/>
    </source>
</evidence>
<dbReference type="PRINTS" id="PR01217">
    <property type="entry name" value="PRICHEXTENSN"/>
</dbReference>
<dbReference type="PANTHER" id="PTHR34978">
    <property type="entry name" value="POSSIBLE SENSOR-TRANSDUCER PROTEIN BLAR"/>
    <property type="match status" value="1"/>
</dbReference>
<proteinExistence type="predicted"/>
<dbReference type="InterPro" id="IPR008756">
    <property type="entry name" value="Peptidase_M56"/>
</dbReference>
<sequence length="465" mass="48690">MNAPEIVATLTEGALASSAAIVLVLLLRRPLRKRFGATVAYAGWLLVPAALLAVSLPAAIEPTTVAVIAADAGSKLQVTPIDAAAGRDWMALAAWAWLIGGVVAAIGVGAQQRRFRRALGVLRTRADGLQQADSNQGLPAALGLLRPRIVVPADFDHRYSAEQQALMRAHERSHIRAGDLHVNAVAAVLRCLLWFNPLLHLAARHLRHDQELACDQRVIARHPHSRRAYGEAMFKTQLATQALPLGCHWGYAHPLKERIEMLKQPVPGTSRWVAGSAAVAVLTLAVGFTAWAAQPARLAPAVTPAVAAPIPAPPAPPTAPSPPPPPSVALAPDAPSPPPPPPSPPVLDAPPPPAAPPAPPAPPLPPPPYPAAAVAQRISGTVVLIIDIDPRGKPVDIVVERSEPAGVFDQAAVDAAWKWTFTPEVENGRLVTSRVRVPVDFAIPPLKGGAAAPAAGLAMVALVQR</sequence>
<evidence type="ECO:0000313" key="8">
    <source>
        <dbReference type="EMBL" id="MEG3184915.1"/>
    </source>
</evidence>
<keyword evidence="4 6" id="KW-0472">Membrane</keyword>
<feature type="compositionally biased region" description="Pro residues" evidence="5">
    <location>
        <begin position="334"/>
        <end position="368"/>
    </location>
</feature>
<dbReference type="Proteomes" id="UP001355056">
    <property type="component" value="Unassembled WGS sequence"/>
</dbReference>
<evidence type="ECO:0000256" key="5">
    <source>
        <dbReference type="SAM" id="MobiDB-lite"/>
    </source>
</evidence>
<evidence type="ECO:0000256" key="4">
    <source>
        <dbReference type="ARBA" id="ARBA00023136"/>
    </source>
</evidence>
<dbReference type="CDD" id="cd07341">
    <property type="entry name" value="M56_BlaR1_MecR1_like"/>
    <property type="match status" value="1"/>
</dbReference>
<dbReference type="RefSeq" id="WP_332617898.1">
    <property type="nucleotide sequence ID" value="NZ_JAXGFP010000007.1"/>
</dbReference>
<evidence type="ECO:0000256" key="3">
    <source>
        <dbReference type="ARBA" id="ARBA00022989"/>
    </source>
</evidence>
<evidence type="ECO:0000256" key="1">
    <source>
        <dbReference type="ARBA" id="ARBA00004167"/>
    </source>
</evidence>
<gene>
    <name evidence="8" type="ORF">SNE34_12955</name>
</gene>